<dbReference type="PANTHER" id="PTHR32071">
    <property type="entry name" value="TRANSCRIPTIONAL REGULATORY PROTEIN"/>
    <property type="match status" value="1"/>
</dbReference>
<dbReference type="Proteomes" id="UP000199682">
    <property type="component" value="Unassembled WGS sequence"/>
</dbReference>
<evidence type="ECO:0000256" key="2">
    <source>
        <dbReference type="ARBA" id="ARBA00022840"/>
    </source>
</evidence>
<dbReference type="Pfam" id="PF02954">
    <property type="entry name" value="HTH_8"/>
    <property type="match status" value="1"/>
</dbReference>
<dbReference type="EMBL" id="FNET01000017">
    <property type="protein sequence ID" value="SDM15631.1"/>
    <property type="molecule type" value="Genomic_DNA"/>
</dbReference>
<dbReference type="Gene3D" id="1.10.8.60">
    <property type="match status" value="1"/>
</dbReference>
<keyword evidence="4" id="KW-0804">Transcription</keyword>
<evidence type="ECO:0000256" key="4">
    <source>
        <dbReference type="ARBA" id="ARBA00023163"/>
    </source>
</evidence>
<evidence type="ECO:0000313" key="7">
    <source>
        <dbReference type="Proteomes" id="UP000199682"/>
    </source>
</evidence>
<dbReference type="SUPFAM" id="SSF46689">
    <property type="entry name" value="Homeodomain-like"/>
    <property type="match status" value="1"/>
</dbReference>
<dbReference type="GO" id="GO:0005524">
    <property type="term" value="F:ATP binding"/>
    <property type="evidence" value="ECO:0007669"/>
    <property type="project" value="UniProtKB-KW"/>
</dbReference>
<dbReference type="InterPro" id="IPR027417">
    <property type="entry name" value="P-loop_NTPase"/>
</dbReference>
<dbReference type="SUPFAM" id="SSF52540">
    <property type="entry name" value="P-loop containing nucleoside triphosphate hydrolases"/>
    <property type="match status" value="1"/>
</dbReference>
<evidence type="ECO:0000256" key="3">
    <source>
        <dbReference type="ARBA" id="ARBA00023015"/>
    </source>
</evidence>
<dbReference type="GO" id="GO:0043565">
    <property type="term" value="F:sequence-specific DNA binding"/>
    <property type="evidence" value="ECO:0007669"/>
    <property type="project" value="InterPro"/>
</dbReference>
<accession>A0A1G9QXN6</accession>
<dbReference type="InterPro" id="IPR009057">
    <property type="entry name" value="Homeodomain-like_sf"/>
</dbReference>
<dbReference type="InterPro" id="IPR002197">
    <property type="entry name" value="HTH_Fis"/>
</dbReference>
<dbReference type="InterPro" id="IPR029016">
    <property type="entry name" value="GAF-like_dom_sf"/>
</dbReference>
<sequence>MRRRGPRRFESYSGVRTCDEEVDVDDRQLAAIPQRLRASWLRSEGYGVPEDEVRPVFTGTVDTTSLFYECGHEVLRGLHATLSNEPISLMITDSEGLVLTRLCTDPAIVRSLDRVYLAPGFYFAETNAGTNGLGLALADRTASLVRADEHYCTGLRGYTCAAVPVLDPVSGALAGSVNLTTWSDQSSDLLLALAQAAAGTTAALMLARASGRKVRPSPRGEVFRVYADRVAPPRLSAAWTSAVATAVEAMRNDRVVAVVGEPGAGKTALATLALRTVRPRERLLNARPPAPDDVGSWLRLWTPELGKTDTCVVVSDVDALPAWAASSLAPLLTGFALTATEALPEALAPLVDVVVEAPALRFRPDDVLPLAHYFAHRDRGREVTFTSAAVRALLSYEWPENTRQLRQVVRVAAARSDVIDVQHLPAEVFTSVGHRLSRLQALERDEIVRCLTAPGATIAQASAELGIGRATIYRKMAQYGIKADQLRGGGVARNVAG</sequence>
<keyword evidence="3" id="KW-0805">Transcription regulation</keyword>
<dbReference type="InterPro" id="IPR002078">
    <property type="entry name" value="Sigma_54_int"/>
</dbReference>
<name>A0A1G9QXN6_9PSEU</name>
<dbReference type="PROSITE" id="PS50045">
    <property type="entry name" value="SIGMA54_INTERACT_4"/>
    <property type="match status" value="1"/>
</dbReference>
<evidence type="ECO:0000256" key="1">
    <source>
        <dbReference type="ARBA" id="ARBA00022741"/>
    </source>
</evidence>
<dbReference type="Gene3D" id="1.10.10.60">
    <property type="entry name" value="Homeodomain-like"/>
    <property type="match status" value="1"/>
</dbReference>
<keyword evidence="2" id="KW-0067">ATP-binding</keyword>
<dbReference type="Pfam" id="PF25601">
    <property type="entry name" value="AAA_lid_14"/>
    <property type="match status" value="1"/>
</dbReference>
<gene>
    <name evidence="6" type="ORF">SAMN04488074_11797</name>
</gene>
<reference evidence="7" key="1">
    <citation type="submission" date="2016-10" db="EMBL/GenBank/DDBJ databases">
        <authorList>
            <person name="Varghese N."/>
            <person name="Submissions S."/>
        </authorList>
    </citation>
    <scope>NUCLEOTIDE SEQUENCE [LARGE SCALE GENOMIC DNA]</scope>
    <source>
        <strain evidence="7">DSM 44796</strain>
    </source>
</reference>
<dbReference type="InterPro" id="IPR058031">
    <property type="entry name" value="AAA_lid_NorR"/>
</dbReference>
<evidence type="ECO:0000313" key="6">
    <source>
        <dbReference type="EMBL" id="SDM15631.1"/>
    </source>
</evidence>
<organism evidence="6 7">
    <name type="scientific">Lentzea albidocapillata subsp. violacea</name>
    <dbReference type="NCBI Taxonomy" id="128104"/>
    <lineage>
        <taxon>Bacteria</taxon>
        <taxon>Bacillati</taxon>
        <taxon>Actinomycetota</taxon>
        <taxon>Actinomycetes</taxon>
        <taxon>Pseudonocardiales</taxon>
        <taxon>Pseudonocardiaceae</taxon>
        <taxon>Lentzea</taxon>
    </lineage>
</organism>
<keyword evidence="1" id="KW-0547">Nucleotide-binding</keyword>
<feature type="domain" description="Sigma-54 factor interaction" evidence="5">
    <location>
        <begin position="353"/>
        <end position="414"/>
    </location>
</feature>
<dbReference type="AlphaFoldDB" id="A0A1G9QXN6"/>
<dbReference type="GO" id="GO:0006355">
    <property type="term" value="P:regulation of DNA-templated transcription"/>
    <property type="evidence" value="ECO:0007669"/>
    <property type="project" value="InterPro"/>
</dbReference>
<proteinExistence type="predicted"/>
<evidence type="ECO:0000259" key="5">
    <source>
        <dbReference type="PROSITE" id="PS50045"/>
    </source>
</evidence>
<dbReference type="Gene3D" id="3.30.450.40">
    <property type="match status" value="1"/>
</dbReference>
<protein>
    <submittedName>
        <fullName evidence="6">Regulatory protein, Fis family</fullName>
    </submittedName>
</protein>